<evidence type="ECO:0000259" key="4">
    <source>
        <dbReference type="PROSITE" id="PS50102"/>
    </source>
</evidence>
<dbReference type="Proteomes" id="UP000887563">
    <property type="component" value="Unplaced"/>
</dbReference>
<dbReference type="InterPro" id="IPR000504">
    <property type="entry name" value="RRM_dom"/>
</dbReference>
<keyword evidence="3" id="KW-1133">Transmembrane helix</keyword>
<dbReference type="SUPFAM" id="SSF54928">
    <property type="entry name" value="RNA-binding domain, RBD"/>
    <property type="match status" value="1"/>
</dbReference>
<feature type="transmembrane region" description="Helical" evidence="3">
    <location>
        <begin position="340"/>
        <end position="358"/>
    </location>
</feature>
<reference evidence="6" key="1">
    <citation type="submission" date="2022-11" db="UniProtKB">
        <authorList>
            <consortium name="WormBaseParasite"/>
        </authorList>
    </citation>
    <scope>IDENTIFICATION</scope>
</reference>
<accession>A0A914KL33</accession>
<dbReference type="PANTHER" id="PTHR23003">
    <property type="entry name" value="RNA RECOGNITION MOTIF RRM DOMAIN CONTAINING PROTEIN"/>
    <property type="match status" value="1"/>
</dbReference>
<sequence>MTALCLSRSDLKDLMRNAGEVTYADAHKKTRNEAVICFASHEDLRRALDRYQGKDINGRRIKLVDDSDGYGGGGGGGRLVPAHVAVLHIVHVAVLHLLVRLLQLKMDVLDHALVHVVVLFQVRQRRVDLLIPFCGLSFYPKFVIYGMLKFDETIQQKQINLQVGRVIQLDAKILDDALISAFRVALRDGLRDGEICLPFSNWLSDFLETYRDSLLKLSYHLMHAFTGQSPGQRLMNIRYGNFTKLKGLLNYTFCILLPTISNSLFRLLPSYIRYRRLYIKRIIVAFKIFEFCYFLYFLKFGGPSHPIEALLRLKPVYDKTPRIGQINYGALNRELFGHSFAYILILLIPLWTRLFNFLKTTLFKEKEIRSNSDVKDRLVCSKCLKTPICAIRARKNNLSSQWRIYCFFCFTSIQGIERKDWEVEQLTSDNM</sequence>
<proteinExistence type="predicted"/>
<dbReference type="GO" id="GO:0003729">
    <property type="term" value="F:mRNA binding"/>
    <property type="evidence" value="ECO:0007669"/>
    <property type="project" value="TreeGrafter"/>
</dbReference>
<keyword evidence="3" id="KW-0812">Transmembrane</keyword>
<dbReference type="Pfam" id="PF00076">
    <property type="entry name" value="RRM_1"/>
    <property type="match status" value="1"/>
</dbReference>
<dbReference type="PROSITE" id="PS50102">
    <property type="entry name" value="RRM"/>
    <property type="match status" value="1"/>
</dbReference>
<evidence type="ECO:0000256" key="2">
    <source>
        <dbReference type="PROSITE-ProRule" id="PRU00176"/>
    </source>
</evidence>
<evidence type="ECO:0000256" key="3">
    <source>
        <dbReference type="SAM" id="Phobius"/>
    </source>
</evidence>
<dbReference type="GO" id="GO:0005634">
    <property type="term" value="C:nucleus"/>
    <property type="evidence" value="ECO:0007669"/>
    <property type="project" value="TreeGrafter"/>
</dbReference>
<dbReference type="AlphaFoldDB" id="A0A914KL33"/>
<dbReference type="GO" id="GO:0005737">
    <property type="term" value="C:cytoplasm"/>
    <property type="evidence" value="ECO:0007669"/>
    <property type="project" value="TreeGrafter"/>
</dbReference>
<organism evidence="5 6">
    <name type="scientific">Meloidogyne incognita</name>
    <name type="common">Southern root-knot nematode worm</name>
    <name type="synonym">Oxyuris incognita</name>
    <dbReference type="NCBI Taxonomy" id="6306"/>
    <lineage>
        <taxon>Eukaryota</taxon>
        <taxon>Metazoa</taxon>
        <taxon>Ecdysozoa</taxon>
        <taxon>Nematoda</taxon>
        <taxon>Chromadorea</taxon>
        <taxon>Rhabditida</taxon>
        <taxon>Tylenchina</taxon>
        <taxon>Tylenchomorpha</taxon>
        <taxon>Tylenchoidea</taxon>
        <taxon>Meloidogynidae</taxon>
        <taxon>Meloidogyninae</taxon>
        <taxon>Meloidogyne</taxon>
        <taxon>Meloidogyne incognita group</taxon>
    </lineage>
</organism>
<dbReference type="Gene3D" id="3.30.70.330">
    <property type="match status" value="1"/>
</dbReference>
<protein>
    <submittedName>
        <fullName evidence="6">RRM domain-containing protein</fullName>
    </submittedName>
</protein>
<dbReference type="PANTHER" id="PTHR23003:SF52">
    <property type="entry name" value="SERINE_ARGININE-RICH SPLICING FACTOR 6"/>
    <property type="match status" value="1"/>
</dbReference>
<feature type="transmembrane region" description="Helical" evidence="3">
    <location>
        <begin position="248"/>
        <end position="265"/>
    </location>
</feature>
<dbReference type="InterPro" id="IPR035979">
    <property type="entry name" value="RBD_domain_sf"/>
</dbReference>
<keyword evidence="5" id="KW-1185">Reference proteome</keyword>
<keyword evidence="3" id="KW-0472">Membrane</keyword>
<keyword evidence="1 2" id="KW-0694">RNA-binding</keyword>
<name>A0A914KL33_MELIC</name>
<dbReference type="InterPro" id="IPR050374">
    <property type="entry name" value="RRT5_SRSF_SR"/>
</dbReference>
<feature type="domain" description="RRM" evidence="4">
    <location>
        <begin position="1"/>
        <end position="68"/>
    </location>
</feature>
<evidence type="ECO:0000313" key="5">
    <source>
        <dbReference type="Proteomes" id="UP000887563"/>
    </source>
</evidence>
<evidence type="ECO:0000313" key="6">
    <source>
        <dbReference type="WBParaSite" id="Minc3s00035g02042"/>
    </source>
</evidence>
<dbReference type="InterPro" id="IPR012677">
    <property type="entry name" value="Nucleotide-bd_a/b_plait_sf"/>
</dbReference>
<feature type="transmembrane region" description="Helical" evidence="3">
    <location>
        <begin position="277"/>
        <end position="298"/>
    </location>
</feature>
<evidence type="ECO:0000256" key="1">
    <source>
        <dbReference type="ARBA" id="ARBA00022884"/>
    </source>
</evidence>
<dbReference type="WBParaSite" id="Minc3s00035g02042">
    <property type="protein sequence ID" value="Minc3s00035g02042"/>
    <property type="gene ID" value="Minc3s00035g02042"/>
</dbReference>